<gene>
    <name evidence="2" type="ORF">GA0111570_109105</name>
</gene>
<reference evidence="2 3" key="1">
    <citation type="submission" date="2016-06" db="EMBL/GenBank/DDBJ databases">
        <authorList>
            <person name="Olsen C.W."/>
            <person name="Carey S."/>
            <person name="Hinshaw L."/>
            <person name="Karasin A.I."/>
        </authorList>
    </citation>
    <scope>NUCLEOTIDE SEQUENCE [LARGE SCALE GENOMIC DNA]</scope>
    <source>
        <strain evidence="2 3">LZ-22</strain>
    </source>
</reference>
<accession>A0A1G6HFR4</accession>
<evidence type="ECO:0000313" key="3">
    <source>
        <dbReference type="Proteomes" id="UP000199086"/>
    </source>
</evidence>
<keyword evidence="1" id="KW-0812">Transmembrane</keyword>
<dbReference type="EMBL" id="FMYF01000009">
    <property type="protein sequence ID" value="SDB93089.1"/>
    <property type="molecule type" value="Genomic_DNA"/>
</dbReference>
<organism evidence="2 3">
    <name type="scientific">Raineyella antarctica</name>
    <dbReference type="NCBI Taxonomy" id="1577474"/>
    <lineage>
        <taxon>Bacteria</taxon>
        <taxon>Bacillati</taxon>
        <taxon>Actinomycetota</taxon>
        <taxon>Actinomycetes</taxon>
        <taxon>Propionibacteriales</taxon>
        <taxon>Propionibacteriaceae</taxon>
        <taxon>Raineyella</taxon>
    </lineage>
</organism>
<feature type="transmembrane region" description="Helical" evidence="1">
    <location>
        <begin position="112"/>
        <end position="132"/>
    </location>
</feature>
<dbReference type="AlphaFoldDB" id="A0A1G6HFR4"/>
<evidence type="ECO:0000256" key="1">
    <source>
        <dbReference type="SAM" id="Phobius"/>
    </source>
</evidence>
<keyword evidence="1" id="KW-0472">Membrane</keyword>
<evidence type="ECO:0000313" key="2">
    <source>
        <dbReference type="EMBL" id="SDB93089.1"/>
    </source>
</evidence>
<dbReference type="OrthoDB" id="64737at2"/>
<sequence>MSTRPVHRRVLFRLAVSALVGIAAGVVVQALWRAEAAGVAGWIVTAAVYCLWTWAIIGRLDGAATRAHATEEDPGRGYGDVILLFAALASLVGVGVLLAAGSQTGPSSIVETGLGLLCVASSWFLVHVVFTIRYAQLYYENGGGVDFNQSEDPDFRDFAYLSFTLGMTYQVSDTDITDRTIRHTVLRHTLLSYLLGAVVLASTVNLVASIASNSGH</sequence>
<feature type="transmembrane region" description="Helical" evidence="1">
    <location>
        <begin position="78"/>
        <end position="100"/>
    </location>
</feature>
<dbReference type="RefSeq" id="WP_092612154.1">
    <property type="nucleotide sequence ID" value="NZ_FMYF01000009.1"/>
</dbReference>
<dbReference type="Proteomes" id="UP000199086">
    <property type="component" value="Unassembled WGS sequence"/>
</dbReference>
<protein>
    <submittedName>
        <fullName evidence="2">Uncharacterized membrane protein</fullName>
    </submittedName>
</protein>
<keyword evidence="3" id="KW-1185">Reference proteome</keyword>
<proteinExistence type="predicted"/>
<feature type="transmembrane region" description="Helical" evidence="1">
    <location>
        <begin position="38"/>
        <end position="57"/>
    </location>
</feature>
<feature type="transmembrane region" description="Helical" evidence="1">
    <location>
        <begin position="12"/>
        <end position="32"/>
    </location>
</feature>
<dbReference type="InterPro" id="IPR009781">
    <property type="entry name" value="DUF1345"/>
</dbReference>
<keyword evidence="1" id="KW-1133">Transmembrane helix</keyword>
<dbReference type="Pfam" id="PF07077">
    <property type="entry name" value="DUF1345"/>
    <property type="match status" value="1"/>
</dbReference>
<feature type="transmembrane region" description="Helical" evidence="1">
    <location>
        <begin position="190"/>
        <end position="211"/>
    </location>
</feature>
<name>A0A1G6HFR4_9ACTN</name>